<dbReference type="GO" id="GO:0004177">
    <property type="term" value="F:aminopeptidase activity"/>
    <property type="evidence" value="ECO:0007669"/>
    <property type="project" value="UniProtKB-KW"/>
</dbReference>
<sequence>MNIYQQRRNQFLASIEQDAVVILVGNTEKVRNKNILFPFRQDHDFYYLTGYAEPDAVAVLRPNSDQPFVMFNQPKDEFQEVWFAARAGQQGAIEQYGADAAFDIAALHQELPRLLGHRKHIYLSDEQGRFHEHIFHWLDGQRKQAKFDEPKIFKQLHSALPYIQQKRRVKDEHEIALIRQAVDASVVAHQAVMRATKPGITENELAALFMQQASVFGCQDVGYPSIVAAGNNACCLHYSQNTARLKDGELLLIDAGADYQYYTADITRTYPVNGQFSTPQKELYQVVLNALEAGISKVKPGASWGDIYPAAMRELAIGLHDLKVIDASVDEIFEKSLFQQYSLHKTGHWLGLDVHDVGSYHDEHGQWVELEKNMIFTIEPGLYFPESCMNVQKHFRGMGIRLEDDILVTDTGHENLSISLPRTISQIETFMQT</sequence>
<evidence type="ECO:0000256" key="8">
    <source>
        <dbReference type="ARBA" id="ARBA00023049"/>
    </source>
</evidence>
<evidence type="ECO:0000313" key="12">
    <source>
        <dbReference type="Proteomes" id="UP001157134"/>
    </source>
</evidence>
<comment type="catalytic activity">
    <reaction evidence="1">
        <text>Release of any N-terminal amino acid, including proline, that is linked to proline, even from a dipeptide or tripeptide.</text>
        <dbReference type="EC" id="3.4.11.9"/>
    </reaction>
</comment>
<dbReference type="InterPro" id="IPR036005">
    <property type="entry name" value="Creatinase/aminopeptidase-like"/>
</dbReference>
<dbReference type="Pfam" id="PF05195">
    <property type="entry name" value="AMP_N"/>
    <property type="match status" value="1"/>
</dbReference>
<comment type="cofactor">
    <cofactor evidence="2">
        <name>Mn(2+)</name>
        <dbReference type="ChEBI" id="CHEBI:29035"/>
    </cofactor>
</comment>
<reference evidence="11 12" key="1">
    <citation type="submission" date="2023-03" db="EMBL/GenBank/DDBJ databases">
        <title>Thalassotalea loyana LMG 22536T draft genome sequence.</title>
        <authorList>
            <person name="Sawabe T."/>
        </authorList>
    </citation>
    <scope>NUCLEOTIDE SEQUENCE [LARGE SCALE GENOMIC DNA]</scope>
    <source>
        <strain evidence="11 12">LMG 22536</strain>
    </source>
</reference>
<keyword evidence="5" id="KW-0645">Protease</keyword>
<dbReference type="PANTHER" id="PTHR43226">
    <property type="entry name" value="XAA-PRO AMINOPEPTIDASE 3"/>
    <property type="match status" value="1"/>
</dbReference>
<feature type="domain" description="Aminopeptidase P N-terminal" evidence="10">
    <location>
        <begin position="1"/>
        <end position="132"/>
    </location>
</feature>
<dbReference type="SUPFAM" id="SSF53092">
    <property type="entry name" value="Creatinase/prolidase N-terminal domain"/>
    <property type="match status" value="1"/>
</dbReference>
<dbReference type="Gene3D" id="3.90.230.10">
    <property type="entry name" value="Creatinase/methionine aminopeptidase superfamily"/>
    <property type="match status" value="1"/>
</dbReference>
<dbReference type="InterPro" id="IPR052433">
    <property type="entry name" value="X-Pro_dipept-like"/>
</dbReference>
<dbReference type="InterPro" id="IPR029149">
    <property type="entry name" value="Creatin/AminoP/Spt16_N"/>
</dbReference>
<comment type="caution">
    <text evidence="11">The sequence shown here is derived from an EMBL/GenBank/DDBJ whole genome shotgun (WGS) entry which is preliminary data.</text>
</comment>
<evidence type="ECO:0000313" key="11">
    <source>
        <dbReference type="EMBL" id="GLX84808.1"/>
    </source>
</evidence>
<dbReference type="Pfam" id="PF00557">
    <property type="entry name" value="Peptidase_M24"/>
    <property type="match status" value="1"/>
</dbReference>
<proteinExistence type="inferred from homology"/>
<dbReference type="InterPro" id="IPR000994">
    <property type="entry name" value="Pept_M24"/>
</dbReference>
<protein>
    <recommendedName>
        <fullName evidence="4">Xaa-Pro aminopeptidase</fullName>
        <ecNumber evidence="4">3.4.11.9</ecNumber>
    </recommendedName>
</protein>
<comment type="similarity">
    <text evidence="3">Belongs to the peptidase M24B family.</text>
</comment>
<dbReference type="RefSeq" id="WP_284296494.1">
    <property type="nucleotide sequence ID" value="NZ_BSSV01000002.1"/>
</dbReference>
<dbReference type="EC" id="3.4.11.9" evidence="4"/>
<evidence type="ECO:0000256" key="1">
    <source>
        <dbReference type="ARBA" id="ARBA00001424"/>
    </source>
</evidence>
<keyword evidence="6" id="KW-0479">Metal-binding</keyword>
<dbReference type="SMART" id="SM01011">
    <property type="entry name" value="AMP_N"/>
    <property type="match status" value="1"/>
</dbReference>
<evidence type="ECO:0000256" key="6">
    <source>
        <dbReference type="ARBA" id="ARBA00022723"/>
    </source>
</evidence>
<evidence type="ECO:0000256" key="7">
    <source>
        <dbReference type="ARBA" id="ARBA00022801"/>
    </source>
</evidence>
<evidence type="ECO:0000259" key="10">
    <source>
        <dbReference type="SMART" id="SM01011"/>
    </source>
</evidence>
<keyword evidence="12" id="KW-1185">Reference proteome</keyword>
<organism evidence="11 12">
    <name type="scientific">Thalassotalea loyana</name>
    <dbReference type="NCBI Taxonomy" id="280483"/>
    <lineage>
        <taxon>Bacteria</taxon>
        <taxon>Pseudomonadati</taxon>
        <taxon>Pseudomonadota</taxon>
        <taxon>Gammaproteobacteria</taxon>
        <taxon>Alteromonadales</taxon>
        <taxon>Colwelliaceae</taxon>
        <taxon>Thalassotalea</taxon>
    </lineage>
</organism>
<dbReference type="PANTHER" id="PTHR43226:SF4">
    <property type="entry name" value="XAA-PRO AMINOPEPTIDASE 3"/>
    <property type="match status" value="1"/>
</dbReference>
<accession>A0ABQ6H9J9</accession>
<keyword evidence="11" id="KW-0031">Aminopeptidase</keyword>
<keyword evidence="9" id="KW-0464">Manganese</keyword>
<dbReference type="SUPFAM" id="SSF55920">
    <property type="entry name" value="Creatinase/aminopeptidase"/>
    <property type="match status" value="1"/>
</dbReference>
<evidence type="ECO:0000256" key="4">
    <source>
        <dbReference type="ARBA" id="ARBA00012574"/>
    </source>
</evidence>
<dbReference type="EMBL" id="BSSV01000002">
    <property type="protein sequence ID" value="GLX84808.1"/>
    <property type="molecule type" value="Genomic_DNA"/>
</dbReference>
<dbReference type="Proteomes" id="UP001157134">
    <property type="component" value="Unassembled WGS sequence"/>
</dbReference>
<keyword evidence="7" id="KW-0378">Hydrolase</keyword>
<evidence type="ECO:0000256" key="3">
    <source>
        <dbReference type="ARBA" id="ARBA00008766"/>
    </source>
</evidence>
<keyword evidence="8" id="KW-0482">Metalloprotease</keyword>
<evidence type="ECO:0000256" key="2">
    <source>
        <dbReference type="ARBA" id="ARBA00001936"/>
    </source>
</evidence>
<evidence type="ECO:0000256" key="5">
    <source>
        <dbReference type="ARBA" id="ARBA00022670"/>
    </source>
</evidence>
<dbReference type="InterPro" id="IPR007865">
    <property type="entry name" value="Aminopep_P_N"/>
</dbReference>
<gene>
    <name evidence="11" type="primary">pepP</name>
    <name evidence="11" type="ORF">tloyanaT_10600</name>
</gene>
<evidence type="ECO:0000256" key="9">
    <source>
        <dbReference type="ARBA" id="ARBA00023211"/>
    </source>
</evidence>
<dbReference type="Gene3D" id="3.40.350.10">
    <property type="entry name" value="Creatinase/prolidase N-terminal domain"/>
    <property type="match status" value="1"/>
</dbReference>
<name>A0ABQ6H9J9_9GAMM</name>
<dbReference type="CDD" id="cd01087">
    <property type="entry name" value="Prolidase"/>
    <property type="match status" value="1"/>
</dbReference>